<dbReference type="GO" id="GO:0031519">
    <property type="term" value="C:PcG protein complex"/>
    <property type="evidence" value="ECO:0007669"/>
    <property type="project" value="TreeGrafter"/>
</dbReference>
<feature type="non-terminal residue" evidence="8">
    <location>
        <position position="1"/>
    </location>
</feature>
<keyword evidence="3 6" id="KW-0863">Zinc-finger</keyword>
<feature type="non-terminal residue" evidence="8">
    <location>
        <position position="57"/>
    </location>
</feature>
<dbReference type="GO" id="GO:0008270">
    <property type="term" value="F:zinc ion binding"/>
    <property type="evidence" value="ECO:0007669"/>
    <property type="project" value="UniProtKB-KW"/>
</dbReference>
<evidence type="ECO:0000256" key="5">
    <source>
        <dbReference type="ARBA" id="ARBA00023242"/>
    </source>
</evidence>
<dbReference type="GO" id="GO:0000978">
    <property type="term" value="F:RNA polymerase II cis-regulatory region sequence-specific DNA binding"/>
    <property type="evidence" value="ECO:0007669"/>
    <property type="project" value="TreeGrafter"/>
</dbReference>
<dbReference type="PROSITE" id="PS50157">
    <property type="entry name" value="ZINC_FINGER_C2H2_2"/>
    <property type="match status" value="2"/>
</dbReference>
<dbReference type="PANTHER" id="PTHR14003:SF23">
    <property type="entry name" value="ZINC FINGER PROTEIN 143"/>
    <property type="match status" value="1"/>
</dbReference>
<dbReference type="InterPro" id="IPR036236">
    <property type="entry name" value="Znf_C2H2_sf"/>
</dbReference>
<evidence type="ECO:0000256" key="2">
    <source>
        <dbReference type="ARBA" id="ARBA00022737"/>
    </source>
</evidence>
<sequence length="57" mass="6633">HECPVSGCSGSFSKRANLKQHMLKHTGELPFACEYENCDKRYNTRNRLKVHMRQHTG</sequence>
<name>A0A1Y2CLT3_9FUNG</name>
<protein>
    <recommendedName>
        <fullName evidence="7">C2H2-type domain-containing protein</fullName>
    </recommendedName>
</protein>
<dbReference type="Pfam" id="PF00096">
    <property type="entry name" value="zf-C2H2"/>
    <property type="match status" value="2"/>
</dbReference>
<dbReference type="EMBL" id="MCGO01000013">
    <property type="protein sequence ID" value="ORY47927.1"/>
    <property type="molecule type" value="Genomic_DNA"/>
</dbReference>
<dbReference type="InterPro" id="IPR013087">
    <property type="entry name" value="Znf_C2H2_type"/>
</dbReference>
<dbReference type="OrthoDB" id="6077919at2759"/>
<keyword evidence="9" id="KW-1185">Reference proteome</keyword>
<dbReference type="SMART" id="SM00355">
    <property type="entry name" value="ZnF_C2H2"/>
    <property type="match status" value="2"/>
</dbReference>
<evidence type="ECO:0000256" key="4">
    <source>
        <dbReference type="ARBA" id="ARBA00022833"/>
    </source>
</evidence>
<accession>A0A1Y2CLT3</accession>
<keyword evidence="2" id="KW-0677">Repeat</keyword>
<dbReference type="Gene3D" id="3.30.160.60">
    <property type="entry name" value="Classic Zinc Finger"/>
    <property type="match status" value="2"/>
</dbReference>
<dbReference type="GO" id="GO:0000785">
    <property type="term" value="C:chromatin"/>
    <property type="evidence" value="ECO:0007669"/>
    <property type="project" value="TreeGrafter"/>
</dbReference>
<dbReference type="STRING" id="329046.A0A1Y2CLT3"/>
<feature type="domain" description="C2H2-type" evidence="7">
    <location>
        <begin position="31"/>
        <end position="57"/>
    </location>
</feature>
<reference evidence="8 9" key="1">
    <citation type="submission" date="2016-07" db="EMBL/GenBank/DDBJ databases">
        <title>Pervasive Adenine N6-methylation of Active Genes in Fungi.</title>
        <authorList>
            <consortium name="DOE Joint Genome Institute"/>
            <person name="Mondo S.J."/>
            <person name="Dannebaum R.O."/>
            <person name="Kuo R.C."/>
            <person name="Labutti K."/>
            <person name="Haridas S."/>
            <person name="Kuo A."/>
            <person name="Salamov A."/>
            <person name="Ahrendt S.R."/>
            <person name="Lipzen A."/>
            <person name="Sullivan W."/>
            <person name="Andreopoulos W.B."/>
            <person name="Clum A."/>
            <person name="Lindquist E."/>
            <person name="Daum C."/>
            <person name="Ramamoorthy G.K."/>
            <person name="Gryganskyi A."/>
            <person name="Culley D."/>
            <person name="Magnuson J.K."/>
            <person name="James T.Y."/>
            <person name="O'Malley M.A."/>
            <person name="Stajich J.E."/>
            <person name="Spatafora J.W."/>
            <person name="Visel A."/>
            <person name="Grigoriev I.V."/>
        </authorList>
    </citation>
    <scope>NUCLEOTIDE SEQUENCE [LARGE SCALE GENOMIC DNA]</scope>
    <source>
        <strain evidence="8 9">JEL800</strain>
    </source>
</reference>
<feature type="domain" description="C2H2-type" evidence="7">
    <location>
        <begin position="1"/>
        <end position="30"/>
    </location>
</feature>
<dbReference type="PROSITE" id="PS00028">
    <property type="entry name" value="ZINC_FINGER_C2H2_1"/>
    <property type="match status" value="2"/>
</dbReference>
<dbReference type="FunFam" id="3.30.160.60:FF:000125">
    <property type="entry name" value="Putative zinc finger protein 143"/>
    <property type="match status" value="1"/>
</dbReference>
<organism evidence="8 9">
    <name type="scientific">Rhizoclosmatium globosum</name>
    <dbReference type="NCBI Taxonomy" id="329046"/>
    <lineage>
        <taxon>Eukaryota</taxon>
        <taxon>Fungi</taxon>
        <taxon>Fungi incertae sedis</taxon>
        <taxon>Chytridiomycota</taxon>
        <taxon>Chytridiomycota incertae sedis</taxon>
        <taxon>Chytridiomycetes</taxon>
        <taxon>Chytridiales</taxon>
        <taxon>Chytriomycetaceae</taxon>
        <taxon>Rhizoclosmatium</taxon>
    </lineage>
</organism>
<dbReference type="PANTHER" id="PTHR14003">
    <property type="entry name" value="TRANSCRIPTIONAL REPRESSOR PROTEIN YY"/>
    <property type="match status" value="1"/>
</dbReference>
<evidence type="ECO:0000256" key="1">
    <source>
        <dbReference type="ARBA" id="ARBA00022723"/>
    </source>
</evidence>
<keyword evidence="4" id="KW-0862">Zinc</keyword>
<dbReference type="AlphaFoldDB" id="A0A1Y2CLT3"/>
<evidence type="ECO:0000259" key="7">
    <source>
        <dbReference type="PROSITE" id="PS50157"/>
    </source>
</evidence>
<keyword evidence="1" id="KW-0479">Metal-binding</keyword>
<comment type="caution">
    <text evidence="8">The sequence shown here is derived from an EMBL/GenBank/DDBJ whole genome shotgun (WGS) entry which is preliminary data.</text>
</comment>
<evidence type="ECO:0000256" key="6">
    <source>
        <dbReference type="PROSITE-ProRule" id="PRU00042"/>
    </source>
</evidence>
<evidence type="ECO:0000313" key="8">
    <source>
        <dbReference type="EMBL" id="ORY47927.1"/>
    </source>
</evidence>
<evidence type="ECO:0000313" key="9">
    <source>
        <dbReference type="Proteomes" id="UP000193642"/>
    </source>
</evidence>
<dbReference type="Proteomes" id="UP000193642">
    <property type="component" value="Unassembled WGS sequence"/>
</dbReference>
<dbReference type="GO" id="GO:0000981">
    <property type="term" value="F:DNA-binding transcription factor activity, RNA polymerase II-specific"/>
    <property type="evidence" value="ECO:0007669"/>
    <property type="project" value="TreeGrafter"/>
</dbReference>
<dbReference type="GO" id="GO:0005667">
    <property type="term" value="C:transcription regulator complex"/>
    <property type="evidence" value="ECO:0007669"/>
    <property type="project" value="TreeGrafter"/>
</dbReference>
<evidence type="ECO:0000256" key="3">
    <source>
        <dbReference type="ARBA" id="ARBA00022771"/>
    </source>
</evidence>
<gene>
    <name evidence="8" type="ORF">BCR33DRAFT_632422</name>
</gene>
<dbReference type="SUPFAM" id="SSF57667">
    <property type="entry name" value="beta-beta-alpha zinc fingers"/>
    <property type="match status" value="1"/>
</dbReference>
<keyword evidence="5" id="KW-0539">Nucleus</keyword>
<proteinExistence type="predicted"/>